<proteinExistence type="predicted"/>
<feature type="transmembrane region" description="Helical" evidence="1">
    <location>
        <begin position="39"/>
        <end position="57"/>
    </location>
</feature>
<feature type="transmembrane region" description="Helical" evidence="1">
    <location>
        <begin position="115"/>
        <end position="135"/>
    </location>
</feature>
<dbReference type="OrthoDB" id="5198230at2"/>
<dbReference type="AlphaFoldDB" id="A0A0P9D8A6"/>
<evidence type="ECO:0000313" key="2">
    <source>
        <dbReference type="EMBL" id="KPV45534.1"/>
    </source>
</evidence>
<name>A0A0P9D8A6_9BACL</name>
<feature type="transmembrane region" description="Helical" evidence="1">
    <location>
        <begin position="251"/>
        <end position="273"/>
    </location>
</feature>
<feature type="transmembrane region" description="Helical" evidence="1">
    <location>
        <begin position="141"/>
        <end position="160"/>
    </location>
</feature>
<dbReference type="PATRIC" id="fig|471514.4.peg.151"/>
<dbReference type="Proteomes" id="UP000050482">
    <property type="component" value="Unassembled WGS sequence"/>
</dbReference>
<comment type="caution">
    <text evidence="2">The sequence shown here is derived from an EMBL/GenBank/DDBJ whole genome shotgun (WGS) entry which is preliminary data.</text>
</comment>
<dbReference type="EMBL" id="LJCO01000008">
    <property type="protein sequence ID" value="KPV45534.1"/>
    <property type="molecule type" value="Genomic_DNA"/>
</dbReference>
<keyword evidence="1" id="KW-0472">Membrane</keyword>
<reference evidence="2 3" key="1">
    <citation type="submission" date="2015-09" db="EMBL/GenBank/DDBJ databases">
        <title>Draft genome sequence of Alicyclobacillus ferrooxydans DSM 22381.</title>
        <authorList>
            <person name="Hemp J."/>
        </authorList>
    </citation>
    <scope>NUCLEOTIDE SEQUENCE [LARGE SCALE GENOMIC DNA]</scope>
    <source>
        <strain evidence="2 3">TC-34</strain>
    </source>
</reference>
<gene>
    <name evidence="2" type="ORF">AN477_00865</name>
</gene>
<keyword evidence="1" id="KW-1133">Transmembrane helix</keyword>
<dbReference type="STRING" id="471514.AN477_00865"/>
<protein>
    <recommendedName>
        <fullName evidence="4">DUF4129 domain-containing protein</fullName>
    </recommendedName>
</protein>
<feature type="transmembrane region" description="Helical" evidence="1">
    <location>
        <begin position="190"/>
        <end position="214"/>
    </location>
</feature>
<keyword evidence="3" id="KW-1185">Reference proteome</keyword>
<accession>A0A0P9D8A6</accession>
<dbReference type="RefSeq" id="WP_054967294.1">
    <property type="nucleotide sequence ID" value="NZ_LJCO01000008.1"/>
</dbReference>
<keyword evidence="1" id="KW-0812">Transmembrane</keyword>
<evidence type="ECO:0000256" key="1">
    <source>
        <dbReference type="SAM" id="Phobius"/>
    </source>
</evidence>
<evidence type="ECO:0008006" key="4">
    <source>
        <dbReference type="Google" id="ProtNLM"/>
    </source>
</evidence>
<sequence>MNQGWNRVTQSIRDTCLEGLFYLPVAVAVAKLIERGYELLLFVAIVFVIRVIGVVVTRYVQRRVWLFGFGVIASGLGALLVPATLSQQFVLFLLIGASFWRSIRIVSASEYLYPLALYVVGLVSYAGYAALSFHYPTYRPLLGLMTTLAIVCILLFLVFLNRTTLLDASFTETDKVEIDRKVKETNRMHLAALFGVIVFLSLFWPVLGVIAHAFTAWTAGHGSHTQVSAPHTSGTQALHMKPSRTGHASRILSIVLQIFGIALLVVVGAWFAIQAGRLIIALALRLFYALKGKVNTENHGYIDHVDHLKGPSIKERLALTRLRRAKRSLRWDDLKDPRDKIRYVYLKLVQDAIARGLPWSRSKDSSEVIHQVREYFADSSAVEQLRPFATLYHRARYSDHLVTEAESEETLQILKSARLIDRKQGQ</sequence>
<organism evidence="2 3">
    <name type="scientific">Alicyclobacillus ferrooxydans</name>
    <dbReference type="NCBI Taxonomy" id="471514"/>
    <lineage>
        <taxon>Bacteria</taxon>
        <taxon>Bacillati</taxon>
        <taxon>Bacillota</taxon>
        <taxon>Bacilli</taxon>
        <taxon>Bacillales</taxon>
        <taxon>Alicyclobacillaceae</taxon>
        <taxon>Alicyclobacillus</taxon>
    </lineage>
</organism>
<evidence type="ECO:0000313" key="3">
    <source>
        <dbReference type="Proteomes" id="UP000050482"/>
    </source>
</evidence>
<feature type="transmembrane region" description="Helical" evidence="1">
    <location>
        <begin position="87"/>
        <end position="103"/>
    </location>
</feature>